<evidence type="ECO:0000256" key="2">
    <source>
        <dbReference type="ARBA" id="ARBA00022729"/>
    </source>
</evidence>
<keyword evidence="5" id="KW-1185">Reference proteome</keyword>
<reference evidence="4" key="1">
    <citation type="submission" date="2020-08" db="EMBL/GenBank/DDBJ databases">
        <title>Multicomponent nature underlies the extraordinary mechanical properties of spider dragline silk.</title>
        <authorList>
            <person name="Kono N."/>
            <person name="Nakamura H."/>
            <person name="Mori M."/>
            <person name="Yoshida Y."/>
            <person name="Ohtoshi R."/>
            <person name="Malay A.D."/>
            <person name="Moran D.A.P."/>
            <person name="Tomita M."/>
            <person name="Numata K."/>
            <person name="Arakawa K."/>
        </authorList>
    </citation>
    <scope>NUCLEOTIDE SEQUENCE</scope>
</reference>
<dbReference type="PANTHER" id="PTHR24373">
    <property type="entry name" value="SLIT RELATED LEUCINE-RICH REPEAT NEURONAL PROTEIN"/>
    <property type="match status" value="1"/>
</dbReference>
<dbReference type="SUPFAM" id="SSF52058">
    <property type="entry name" value="L domain-like"/>
    <property type="match status" value="1"/>
</dbReference>
<dbReference type="InterPro" id="IPR003591">
    <property type="entry name" value="Leu-rich_rpt_typical-subtyp"/>
</dbReference>
<protein>
    <submittedName>
        <fullName evidence="4">Uncharacterized protein</fullName>
    </submittedName>
</protein>
<dbReference type="Pfam" id="PF13855">
    <property type="entry name" value="LRR_8"/>
    <property type="match status" value="2"/>
</dbReference>
<evidence type="ECO:0000256" key="3">
    <source>
        <dbReference type="ARBA" id="ARBA00022737"/>
    </source>
</evidence>
<name>A0A8X6YCF5_9ARAC</name>
<dbReference type="InterPro" id="IPR032675">
    <property type="entry name" value="LRR_dom_sf"/>
</dbReference>
<comment type="caution">
    <text evidence="4">The sequence shown here is derived from an EMBL/GenBank/DDBJ whole genome shotgun (WGS) entry which is preliminary data.</text>
</comment>
<dbReference type="EMBL" id="BMAV01017113">
    <property type="protein sequence ID" value="GFY68536.1"/>
    <property type="molecule type" value="Genomic_DNA"/>
</dbReference>
<keyword evidence="2" id="KW-0732">Signal</keyword>
<dbReference type="InterPro" id="IPR001611">
    <property type="entry name" value="Leu-rich_rpt"/>
</dbReference>
<dbReference type="OrthoDB" id="2013775at2759"/>
<dbReference type="SMART" id="SM00369">
    <property type="entry name" value="LRR_TYP"/>
    <property type="match status" value="4"/>
</dbReference>
<evidence type="ECO:0000256" key="1">
    <source>
        <dbReference type="ARBA" id="ARBA00022614"/>
    </source>
</evidence>
<evidence type="ECO:0000313" key="5">
    <source>
        <dbReference type="Proteomes" id="UP000886998"/>
    </source>
</evidence>
<organism evidence="4 5">
    <name type="scientific">Trichonephila inaurata madagascariensis</name>
    <dbReference type="NCBI Taxonomy" id="2747483"/>
    <lineage>
        <taxon>Eukaryota</taxon>
        <taxon>Metazoa</taxon>
        <taxon>Ecdysozoa</taxon>
        <taxon>Arthropoda</taxon>
        <taxon>Chelicerata</taxon>
        <taxon>Arachnida</taxon>
        <taxon>Araneae</taxon>
        <taxon>Araneomorphae</taxon>
        <taxon>Entelegynae</taxon>
        <taxon>Araneoidea</taxon>
        <taxon>Nephilidae</taxon>
        <taxon>Trichonephila</taxon>
        <taxon>Trichonephila inaurata</taxon>
    </lineage>
</organism>
<evidence type="ECO:0000313" key="4">
    <source>
        <dbReference type="EMBL" id="GFY68536.1"/>
    </source>
</evidence>
<dbReference type="Gene3D" id="3.80.10.10">
    <property type="entry name" value="Ribonuclease Inhibitor"/>
    <property type="match status" value="1"/>
</dbReference>
<proteinExistence type="predicted"/>
<keyword evidence="1" id="KW-0433">Leucine-rich repeat</keyword>
<sequence>MKILLLIAYVRTLGNGPMLLCSKLNSAEELRPIIKSTDSMDMFALTIMESTLLYIPSNLFKNTKYEKIRFVNTQLMALSDGELAFEGLEDHLEEIRATDAHYITQWDWSQLRNHRRLSLIDINLISMYSIDQEFPALKSINTLGISKAEISFVHPTAFAGLDNLRILDLQDNLITELKRSMLPNPAEKLSILILSNNLLTSLPDDMFEGMPNLKQLELNYNKLVTLNEETFLWPLDNLQSLLLKGLAWSTDMESGILTQMSTSSSNRSSK</sequence>
<dbReference type="PROSITE" id="PS51450">
    <property type="entry name" value="LRR"/>
    <property type="match status" value="2"/>
</dbReference>
<dbReference type="Proteomes" id="UP000886998">
    <property type="component" value="Unassembled WGS sequence"/>
</dbReference>
<keyword evidence="3" id="KW-0677">Repeat</keyword>
<gene>
    <name evidence="4" type="primary">AVEN_54042_1</name>
    <name evidence="4" type="ORF">TNIN_498151</name>
</gene>
<dbReference type="AlphaFoldDB" id="A0A8X6YCF5"/>
<accession>A0A8X6YCF5</accession>
<dbReference type="InterPro" id="IPR050328">
    <property type="entry name" value="Dev_Immune_Receptor"/>
</dbReference>
<dbReference type="PANTHER" id="PTHR24373:SF392">
    <property type="entry name" value="NEPHROCAN"/>
    <property type="match status" value="1"/>
</dbReference>